<reference evidence="2 3" key="1">
    <citation type="submission" date="2023-07" db="EMBL/GenBank/DDBJ databases">
        <title>Comparative genomics of wheat-associated soil bacteria to identify genetic determinants of phenazine resistance.</title>
        <authorList>
            <person name="Mouncey N."/>
        </authorList>
    </citation>
    <scope>NUCLEOTIDE SEQUENCE [LARGE SCALE GENOMIC DNA]</scope>
    <source>
        <strain evidence="2 3">B3I12</strain>
    </source>
</reference>
<dbReference type="Proteomes" id="UP001232755">
    <property type="component" value="Unassembled WGS sequence"/>
</dbReference>
<feature type="region of interest" description="Disordered" evidence="1">
    <location>
        <begin position="314"/>
        <end position="363"/>
    </location>
</feature>
<comment type="caution">
    <text evidence="2">The sequence shown here is derived from an EMBL/GenBank/DDBJ whole genome shotgun (WGS) entry which is preliminary data.</text>
</comment>
<name>A0ABU0QWW8_9ACTN</name>
<gene>
    <name evidence="2" type="ORF">QF034_006126</name>
</gene>
<evidence type="ECO:0000313" key="2">
    <source>
        <dbReference type="EMBL" id="MDQ0751895.1"/>
    </source>
</evidence>
<organism evidence="2 3">
    <name type="scientific">Streptomyces africanus</name>
    <dbReference type="NCBI Taxonomy" id="231024"/>
    <lineage>
        <taxon>Bacteria</taxon>
        <taxon>Bacillati</taxon>
        <taxon>Actinomycetota</taxon>
        <taxon>Actinomycetes</taxon>
        <taxon>Kitasatosporales</taxon>
        <taxon>Streptomycetaceae</taxon>
        <taxon>Streptomyces</taxon>
    </lineage>
</organism>
<accession>A0ABU0QWW8</accession>
<dbReference type="EMBL" id="JAUSYP010000001">
    <property type="protein sequence ID" value="MDQ0751895.1"/>
    <property type="molecule type" value="Genomic_DNA"/>
</dbReference>
<evidence type="ECO:0000313" key="3">
    <source>
        <dbReference type="Proteomes" id="UP001232755"/>
    </source>
</evidence>
<evidence type="ECO:0000256" key="1">
    <source>
        <dbReference type="SAM" id="MobiDB-lite"/>
    </source>
</evidence>
<protein>
    <submittedName>
        <fullName evidence="2">Uncharacterized protein</fullName>
    </submittedName>
</protein>
<dbReference type="RefSeq" id="WP_307177960.1">
    <property type="nucleotide sequence ID" value="NZ_JAUSYP010000001.1"/>
</dbReference>
<proteinExistence type="predicted"/>
<sequence>MIRVSPAVWGSFPPGRRRAVVIVEEPYARLVRVEPTGRHAEQRVIAAGPGSSLTGLLAEAGPDADVLVLAADEALLTADPQAVTPRRTVAAARLGTGADPIHRIRRVLRCLAQQRPAESARREKRLLRALDLSGSLTLTESLSGSRARIQRAEGLGGTERFTPGRVHAVPPAWLVMDTARTLGTLTGAVTVKGNPVVGGGDRVDRTAVYDRLTPLVRYPLVLDVRDGRATPVKAVEAGSDLAAATLERLFEFDPGMSAVTAVAFGSHDATPMPPYGTETGGRPAAEPVIHILLGGFHTRFQLALPCATTTVRSATGGPLLEGPAPRTARSWRQPPAAGRMLRTTPKNLPAGRPAAGRHPARTP</sequence>
<keyword evidence="3" id="KW-1185">Reference proteome</keyword>